<organism evidence="4 5">
    <name type="scientific">Pseudogemmobacter faecipullorum</name>
    <dbReference type="NCBI Taxonomy" id="2755041"/>
    <lineage>
        <taxon>Bacteria</taxon>
        <taxon>Pseudomonadati</taxon>
        <taxon>Pseudomonadota</taxon>
        <taxon>Alphaproteobacteria</taxon>
        <taxon>Rhodobacterales</taxon>
        <taxon>Paracoccaceae</taxon>
        <taxon>Pseudogemmobacter</taxon>
    </lineage>
</organism>
<keyword evidence="2" id="KW-0472">Membrane</keyword>
<gene>
    <name evidence="4" type="ORF">H0485_01220</name>
</gene>
<dbReference type="PANTHER" id="PTHR40547">
    <property type="entry name" value="SLL0298 PROTEIN"/>
    <property type="match status" value="1"/>
</dbReference>
<evidence type="ECO:0000256" key="2">
    <source>
        <dbReference type="SAM" id="Phobius"/>
    </source>
</evidence>
<evidence type="ECO:0000256" key="1">
    <source>
        <dbReference type="SAM" id="MobiDB-lite"/>
    </source>
</evidence>
<accession>A0ABS8CGX4</accession>
<protein>
    <submittedName>
        <fullName evidence="4">DUF2062 domain-containing protein</fullName>
    </submittedName>
</protein>
<sequence length="238" mass="26618">MVFKRRDPQTWGARAREMVWPRGGLKRATQYVVHRMRRLPDSPQRVARGIFIGSVIGFLPFPGLQFIVAWIGARLVNGNLLAALLATLNTNPITTPFFAVASMSLGHWILGIEKPLSAEYIGHAFASAGSDLWHNFLAIFTSDTTRWGGLLQFWNEIYLPYFIGALGPAIVLSAVAYYITLVLVSAYQKARASRAREHSEKRRRLREMLADARERIAQRQEAERNSPEVAGDDGPASP</sequence>
<dbReference type="Pfam" id="PF09835">
    <property type="entry name" value="DUF2062"/>
    <property type="match status" value="1"/>
</dbReference>
<feature type="region of interest" description="Disordered" evidence="1">
    <location>
        <begin position="216"/>
        <end position="238"/>
    </location>
</feature>
<evidence type="ECO:0000313" key="5">
    <source>
        <dbReference type="Proteomes" id="UP001198571"/>
    </source>
</evidence>
<dbReference type="InterPro" id="IPR018639">
    <property type="entry name" value="DUF2062"/>
</dbReference>
<reference evidence="4 5" key="1">
    <citation type="submission" date="2020-07" db="EMBL/GenBank/DDBJ databases">
        <title>Pseudogemmobacter sp. nov., isolated from poultry manure in Taiwan.</title>
        <authorList>
            <person name="Lin S.-Y."/>
            <person name="Tang Y.-S."/>
            <person name="Young C.-C."/>
        </authorList>
    </citation>
    <scope>NUCLEOTIDE SEQUENCE [LARGE SCALE GENOMIC DNA]</scope>
    <source>
        <strain evidence="4 5">CC-YST710</strain>
    </source>
</reference>
<dbReference type="EMBL" id="JACDXX010000001">
    <property type="protein sequence ID" value="MCB5408629.1"/>
    <property type="molecule type" value="Genomic_DNA"/>
</dbReference>
<feature type="transmembrane region" description="Helical" evidence="2">
    <location>
        <begin position="46"/>
        <end position="73"/>
    </location>
</feature>
<keyword evidence="5" id="KW-1185">Reference proteome</keyword>
<feature type="domain" description="DUF2062" evidence="3">
    <location>
        <begin position="27"/>
        <end position="191"/>
    </location>
</feature>
<feature type="transmembrane region" description="Helical" evidence="2">
    <location>
        <begin position="161"/>
        <end position="187"/>
    </location>
</feature>
<name>A0ABS8CGX4_9RHOB</name>
<proteinExistence type="predicted"/>
<keyword evidence="2" id="KW-0812">Transmembrane</keyword>
<keyword evidence="2" id="KW-1133">Transmembrane helix</keyword>
<comment type="caution">
    <text evidence="4">The sequence shown here is derived from an EMBL/GenBank/DDBJ whole genome shotgun (WGS) entry which is preliminary data.</text>
</comment>
<evidence type="ECO:0000313" key="4">
    <source>
        <dbReference type="EMBL" id="MCB5408629.1"/>
    </source>
</evidence>
<dbReference type="PANTHER" id="PTHR40547:SF1">
    <property type="entry name" value="SLL0298 PROTEIN"/>
    <property type="match status" value="1"/>
</dbReference>
<evidence type="ECO:0000259" key="3">
    <source>
        <dbReference type="Pfam" id="PF09835"/>
    </source>
</evidence>
<feature type="compositionally biased region" description="Basic and acidic residues" evidence="1">
    <location>
        <begin position="216"/>
        <end position="226"/>
    </location>
</feature>
<dbReference type="RefSeq" id="WP_226933501.1">
    <property type="nucleotide sequence ID" value="NZ_JACDXX010000001.1"/>
</dbReference>
<dbReference type="Proteomes" id="UP001198571">
    <property type="component" value="Unassembled WGS sequence"/>
</dbReference>